<dbReference type="RefSeq" id="WP_120604836.1">
    <property type="nucleotide sequence ID" value="NZ_RAWE01000093.1"/>
</dbReference>
<evidence type="ECO:0000313" key="4">
    <source>
        <dbReference type="Proteomes" id="UP000268313"/>
    </source>
</evidence>
<gene>
    <name evidence="3" type="ORF">D7X32_23650</name>
</gene>
<name>A0A3A8JZU4_9BACT</name>
<reference evidence="4" key="1">
    <citation type="submission" date="2018-09" db="EMBL/GenBank/DDBJ databases">
        <authorList>
            <person name="Livingstone P.G."/>
            <person name="Whitworth D.E."/>
        </authorList>
    </citation>
    <scope>NUCLEOTIDE SEQUENCE [LARGE SCALE GENOMIC DNA]</scope>
    <source>
        <strain evidence="4">CA043D</strain>
    </source>
</reference>
<dbReference type="Pfam" id="PF13476">
    <property type="entry name" value="AAA_23"/>
    <property type="match status" value="1"/>
</dbReference>
<dbReference type="GO" id="GO:0016887">
    <property type="term" value="F:ATP hydrolysis activity"/>
    <property type="evidence" value="ECO:0007669"/>
    <property type="project" value="InterPro"/>
</dbReference>
<dbReference type="InterPro" id="IPR027417">
    <property type="entry name" value="P-loop_NTPase"/>
</dbReference>
<dbReference type="InterPro" id="IPR051396">
    <property type="entry name" value="Bact_Antivir_Def_Nuclease"/>
</dbReference>
<keyword evidence="4" id="KW-1185">Reference proteome</keyword>
<dbReference type="GO" id="GO:0005524">
    <property type="term" value="F:ATP binding"/>
    <property type="evidence" value="ECO:0007669"/>
    <property type="project" value="InterPro"/>
</dbReference>
<dbReference type="Proteomes" id="UP000268313">
    <property type="component" value="Unassembled WGS sequence"/>
</dbReference>
<dbReference type="Gene3D" id="3.40.50.300">
    <property type="entry name" value="P-loop containing nucleotide triphosphate hydrolases"/>
    <property type="match status" value="2"/>
</dbReference>
<accession>A0A3A8JZU4</accession>
<evidence type="ECO:0000259" key="1">
    <source>
        <dbReference type="Pfam" id="PF13304"/>
    </source>
</evidence>
<feature type="domain" description="Rad50/SbcC-type AAA" evidence="2">
    <location>
        <begin position="5"/>
        <end position="182"/>
    </location>
</feature>
<dbReference type="Pfam" id="PF13304">
    <property type="entry name" value="AAA_21"/>
    <property type="match status" value="1"/>
</dbReference>
<evidence type="ECO:0000259" key="2">
    <source>
        <dbReference type="Pfam" id="PF13476"/>
    </source>
</evidence>
<sequence>MRIDRIEVKNFRGFEQRAFEFSPSFNVLIGDNGTGKTAILDALSVAAGAIFLGLEGATPPGIHRDDVRQVMHKRGEVPTLEARYPVEVACQGDLGGGAIKWVRTLEGRNKHTTHGQAGVLSRTTLAWSEMVREGKDVVLPLLSYYGTGRLWLQRRTRRGTVADGARVLKPGSRLRGYRGCLDPSSDHKGFASWFKTMEMIQVQEGRSLGTLSAVKHALSECMKDWTDVRYDLRLGTLVARKNDVELPFDMLSDGARSMLAMVGDIAYRTATLNPHLRNLAPAKTPGIVLIDELDLHLHPNWQREVVDDLRRVFPRMQFVVTTHSPFIIQSLRKNELINLDDQSRETLPSRSIEDIAEEVMGVAVPQRSQRHKEMMEAAKKYYEALEAAKEADGPELERLKQRMDELSAPFSDDVAYHAFLELQRGAAKLPGDKS</sequence>
<feature type="domain" description="ATPase AAA-type core" evidence="1">
    <location>
        <begin position="236"/>
        <end position="328"/>
    </location>
</feature>
<dbReference type="PANTHER" id="PTHR43581">
    <property type="entry name" value="ATP/GTP PHOSPHATASE"/>
    <property type="match status" value="1"/>
</dbReference>
<evidence type="ECO:0000313" key="3">
    <source>
        <dbReference type="EMBL" id="RKH00419.1"/>
    </source>
</evidence>
<dbReference type="AlphaFoldDB" id="A0A3A8JZU4"/>
<protein>
    <submittedName>
        <fullName evidence="3">DUF2813 domain-containing protein</fullName>
    </submittedName>
</protein>
<dbReference type="EMBL" id="RAWE01000093">
    <property type="protein sequence ID" value="RKH00419.1"/>
    <property type="molecule type" value="Genomic_DNA"/>
</dbReference>
<dbReference type="InterPro" id="IPR003959">
    <property type="entry name" value="ATPase_AAA_core"/>
</dbReference>
<organism evidence="3 4">
    <name type="scientific">Corallococcus carmarthensis</name>
    <dbReference type="NCBI Taxonomy" id="2316728"/>
    <lineage>
        <taxon>Bacteria</taxon>
        <taxon>Pseudomonadati</taxon>
        <taxon>Myxococcota</taxon>
        <taxon>Myxococcia</taxon>
        <taxon>Myxococcales</taxon>
        <taxon>Cystobacterineae</taxon>
        <taxon>Myxococcaceae</taxon>
        <taxon>Corallococcus</taxon>
    </lineage>
</organism>
<dbReference type="PANTHER" id="PTHR43581:SF2">
    <property type="entry name" value="EXCINUCLEASE ATPASE SUBUNIT"/>
    <property type="match status" value="1"/>
</dbReference>
<comment type="caution">
    <text evidence="3">The sequence shown here is derived from an EMBL/GenBank/DDBJ whole genome shotgun (WGS) entry which is preliminary data.</text>
</comment>
<dbReference type="OrthoDB" id="9784297at2"/>
<dbReference type="GO" id="GO:0006302">
    <property type="term" value="P:double-strand break repair"/>
    <property type="evidence" value="ECO:0007669"/>
    <property type="project" value="InterPro"/>
</dbReference>
<proteinExistence type="predicted"/>
<dbReference type="SUPFAM" id="SSF52540">
    <property type="entry name" value="P-loop containing nucleoside triphosphate hydrolases"/>
    <property type="match status" value="1"/>
</dbReference>
<dbReference type="InterPro" id="IPR038729">
    <property type="entry name" value="Rad50/SbcC_AAA"/>
</dbReference>